<dbReference type="RefSeq" id="WP_152944514.1">
    <property type="nucleotide sequence ID" value="NZ_CP045491.1"/>
</dbReference>
<evidence type="ECO:0000313" key="3">
    <source>
        <dbReference type="Proteomes" id="UP000326170"/>
    </source>
</evidence>
<feature type="transmembrane region" description="Helical" evidence="1">
    <location>
        <begin position="101"/>
        <end position="119"/>
    </location>
</feature>
<gene>
    <name evidence="2" type="ORF">GCU68_20775</name>
</gene>
<keyword evidence="1" id="KW-0812">Transmembrane</keyword>
<geneLocation type="plasmid" evidence="2 3">
    <name>unnamed3</name>
</geneLocation>
<feature type="transmembrane region" description="Helical" evidence="1">
    <location>
        <begin position="9"/>
        <end position="28"/>
    </location>
</feature>
<accession>A0A5P9PAD0</accession>
<organism evidence="2 3">
    <name type="scientific">Natronorubrum aibiense</name>
    <dbReference type="NCBI Taxonomy" id="348826"/>
    <lineage>
        <taxon>Archaea</taxon>
        <taxon>Methanobacteriati</taxon>
        <taxon>Methanobacteriota</taxon>
        <taxon>Stenosarchaea group</taxon>
        <taxon>Halobacteria</taxon>
        <taxon>Halobacteriales</taxon>
        <taxon>Natrialbaceae</taxon>
        <taxon>Natronorubrum</taxon>
    </lineage>
</organism>
<evidence type="ECO:0000256" key="1">
    <source>
        <dbReference type="SAM" id="Phobius"/>
    </source>
</evidence>
<reference evidence="2 3" key="1">
    <citation type="journal article" date="2007" name="Int. J. Syst. Evol. Microbiol.">
        <title>Natronorubrum sulfidifaciens sp. nov., an extremely haloalkaliphilic archaeon isolated from Aiding salt lake in Xin-Jiang, China.</title>
        <authorList>
            <person name="Cui H.L."/>
            <person name="Tohty D."/>
            <person name="Liu H.C."/>
            <person name="Liu S.J."/>
            <person name="Oren A."/>
            <person name="Zhou P.J."/>
        </authorList>
    </citation>
    <scope>NUCLEOTIDE SEQUENCE [LARGE SCALE GENOMIC DNA]</scope>
    <source>
        <strain evidence="2 3">7-3</strain>
        <plasmid evidence="2">unnamed3</plasmid>
    </source>
</reference>
<proteinExistence type="predicted"/>
<dbReference type="AlphaFoldDB" id="A0A5P9PAD0"/>
<feature type="transmembrane region" description="Helical" evidence="1">
    <location>
        <begin position="170"/>
        <end position="192"/>
    </location>
</feature>
<name>A0A5P9PAD0_9EURY</name>
<dbReference type="GeneID" id="42303496"/>
<dbReference type="OrthoDB" id="170869at2157"/>
<feature type="transmembrane region" description="Helical" evidence="1">
    <location>
        <begin position="64"/>
        <end position="89"/>
    </location>
</feature>
<keyword evidence="3" id="KW-1185">Reference proteome</keyword>
<keyword evidence="1" id="KW-1133">Transmembrane helix</keyword>
<keyword evidence="2" id="KW-0614">Plasmid</keyword>
<keyword evidence="1" id="KW-0472">Membrane</keyword>
<dbReference type="KEGG" id="nas:GCU68_20775"/>
<feature type="transmembrane region" description="Helical" evidence="1">
    <location>
        <begin position="204"/>
        <end position="224"/>
    </location>
</feature>
<evidence type="ECO:0000313" key="2">
    <source>
        <dbReference type="EMBL" id="QFU84957.1"/>
    </source>
</evidence>
<dbReference type="Proteomes" id="UP000326170">
    <property type="component" value="Plasmid unnamed3"/>
</dbReference>
<dbReference type="EMBL" id="CP045491">
    <property type="protein sequence ID" value="QFU84957.1"/>
    <property type="molecule type" value="Genomic_DNA"/>
</dbReference>
<feature type="transmembrane region" description="Helical" evidence="1">
    <location>
        <begin position="139"/>
        <end position="158"/>
    </location>
</feature>
<dbReference type="InterPro" id="IPR012666">
    <property type="entry name" value="CbtA_put"/>
</dbReference>
<sequence>MIYDYLQRGVLAGVVAGLAYGVYMAVVANPLSEYIHDSQQQHGHGHDHGHVHESSQTVSEATTAIVSAGSGVLWAIFLGGLFALALYLFEPALPGSDAVKSYILAGAGYLTVSVTPWLALPPAAPGAEQLYGIETRLAIYVGLVALGALVSAAAISGYTQIAPRHRALGVLAGAIPIVSIVIVVPLVSPSIVTHPDLPVALYSTYQALAALSQAAIWLLLAATFNGLRRRARPAAETDDSSDPLLASP</sequence>
<protein>
    <submittedName>
        <fullName evidence="2">Cobalamin cluster protein</fullName>
    </submittedName>
</protein>
<dbReference type="Pfam" id="PF09490">
    <property type="entry name" value="CbtA"/>
    <property type="match status" value="1"/>
</dbReference>